<dbReference type="Proteomes" id="UP000054270">
    <property type="component" value="Unassembled WGS sequence"/>
</dbReference>
<protein>
    <submittedName>
        <fullName evidence="2">Uncharacterized protein</fullName>
    </submittedName>
</protein>
<feature type="compositionally biased region" description="Polar residues" evidence="1">
    <location>
        <begin position="130"/>
        <end position="141"/>
    </location>
</feature>
<evidence type="ECO:0000313" key="3">
    <source>
        <dbReference type="Proteomes" id="UP000054270"/>
    </source>
</evidence>
<evidence type="ECO:0000256" key="1">
    <source>
        <dbReference type="SAM" id="MobiDB-lite"/>
    </source>
</evidence>
<dbReference type="OrthoDB" id="3064537at2759"/>
<sequence length="187" mass="20338">MYAEFWKDAQTTHQLCSMPVFDQDDTVIASPELFQQKLVGSLVEVTFTLKHYHMGANAKRPEAYDTFSAKIESVSILRSPPVLTKSPYKETIYTRKPRPMPQTPTRGEQKSAAKAFVPAAPIPAPDFLQGASTSTSTSIGNPGSVRVEASTTSPAEAVKTRARAREEASGGDDDAALRQHVAKKSKV</sequence>
<feature type="region of interest" description="Disordered" evidence="1">
    <location>
        <begin position="127"/>
        <end position="187"/>
    </location>
</feature>
<name>A0A0D2NBE3_HYPSF</name>
<organism evidence="2 3">
    <name type="scientific">Hypholoma sublateritium (strain FD-334 SS-4)</name>
    <dbReference type="NCBI Taxonomy" id="945553"/>
    <lineage>
        <taxon>Eukaryota</taxon>
        <taxon>Fungi</taxon>
        <taxon>Dikarya</taxon>
        <taxon>Basidiomycota</taxon>
        <taxon>Agaricomycotina</taxon>
        <taxon>Agaricomycetes</taxon>
        <taxon>Agaricomycetidae</taxon>
        <taxon>Agaricales</taxon>
        <taxon>Agaricineae</taxon>
        <taxon>Strophariaceae</taxon>
        <taxon>Hypholoma</taxon>
    </lineage>
</organism>
<evidence type="ECO:0000313" key="2">
    <source>
        <dbReference type="EMBL" id="KJA13881.1"/>
    </source>
</evidence>
<dbReference type="STRING" id="945553.A0A0D2NBE3"/>
<accession>A0A0D2NBE3</accession>
<dbReference type="AlphaFoldDB" id="A0A0D2NBE3"/>
<keyword evidence="3" id="KW-1185">Reference proteome</keyword>
<proteinExistence type="predicted"/>
<dbReference type="EMBL" id="KN817707">
    <property type="protein sequence ID" value="KJA13881.1"/>
    <property type="molecule type" value="Genomic_DNA"/>
</dbReference>
<gene>
    <name evidence="2" type="ORF">HYPSUDRAFT_483661</name>
</gene>
<reference evidence="3" key="1">
    <citation type="submission" date="2014-04" db="EMBL/GenBank/DDBJ databases">
        <title>Evolutionary Origins and Diversification of the Mycorrhizal Mutualists.</title>
        <authorList>
            <consortium name="DOE Joint Genome Institute"/>
            <consortium name="Mycorrhizal Genomics Consortium"/>
            <person name="Kohler A."/>
            <person name="Kuo A."/>
            <person name="Nagy L.G."/>
            <person name="Floudas D."/>
            <person name="Copeland A."/>
            <person name="Barry K.W."/>
            <person name="Cichocki N."/>
            <person name="Veneault-Fourrey C."/>
            <person name="LaButti K."/>
            <person name="Lindquist E.A."/>
            <person name="Lipzen A."/>
            <person name="Lundell T."/>
            <person name="Morin E."/>
            <person name="Murat C."/>
            <person name="Riley R."/>
            <person name="Ohm R."/>
            <person name="Sun H."/>
            <person name="Tunlid A."/>
            <person name="Henrissat B."/>
            <person name="Grigoriev I.V."/>
            <person name="Hibbett D.S."/>
            <person name="Martin F."/>
        </authorList>
    </citation>
    <scope>NUCLEOTIDE SEQUENCE [LARGE SCALE GENOMIC DNA]</scope>
    <source>
        <strain evidence="3">FD-334 SS-4</strain>
    </source>
</reference>